<gene>
    <name evidence="2" type="ORF">S03H2_43095</name>
</gene>
<dbReference type="GO" id="GO:0016639">
    <property type="term" value="F:oxidoreductase activity, acting on the CH-NH2 group of donors, NAD or NADP as acceptor"/>
    <property type="evidence" value="ECO:0007669"/>
    <property type="project" value="InterPro"/>
</dbReference>
<proteinExistence type="predicted"/>
<dbReference type="InterPro" id="IPR006095">
    <property type="entry name" value="Glu/Leu/Phe/Val/Trp_DH"/>
</dbReference>
<dbReference type="CDD" id="cd01075">
    <property type="entry name" value="NAD_bind_Leu_Phe_Val_DH"/>
    <property type="match status" value="1"/>
</dbReference>
<evidence type="ECO:0000313" key="2">
    <source>
        <dbReference type="EMBL" id="GAH67618.1"/>
    </source>
</evidence>
<reference evidence="2" key="1">
    <citation type="journal article" date="2014" name="Front. Microbiol.">
        <title>High frequency of phylogenetically diverse reductive dehalogenase-homologous genes in deep subseafloor sedimentary metagenomes.</title>
        <authorList>
            <person name="Kawai M."/>
            <person name="Futagami T."/>
            <person name="Toyoda A."/>
            <person name="Takaki Y."/>
            <person name="Nishi S."/>
            <person name="Hori S."/>
            <person name="Arai W."/>
            <person name="Tsubouchi T."/>
            <person name="Morono Y."/>
            <person name="Uchiyama I."/>
            <person name="Ito T."/>
            <person name="Fujiyama A."/>
            <person name="Inagaki F."/>
            <person name="Takami H."/>
        </authorList>
    </citation>
    <scope>NUCLEOTIDE SEQUENCE</scope>
    <source>
        <strain evidence="2">Expedition CK06-06</strain>
    </source>
</reference>
<dbReference type="AlphaFoldDB" id="X1JCY8"/>
<dbReference type="EMBL" id="BARU01026854">
    <property type="protein sequence ID" value="GAH67618.1"/>
    <property type="molecule type" value="Genomic_DNA"/>
</dbReference>
<protein>
    <recommendedName>
        <fullName evidence="1">Glutamate/phenylalanine/leucine/valine/L-tryptophan dehydrogenase C-terminal domain-containing protein</fullName>
    </recommendedName>
</protein>
<dbReference type="InterPro" id="IPR006096">
    <property type="entry name" value="Glu/Leu/Phe/Val/Trp_DH_C"/>
</dbReference>
<dbReference type="GO" id="GO:0006520">
    <property type="term" value="P:amino acid metabolic process"/>
    <property type="evidence" value="ECO:0007669"/>
    <property type="project" value="InterPro"/>
</dbReference>
<dbReference type="PANTHER" id="PTHR42722">
    <property type="entry name" value="LEUCINE DEHYDROGENASE"/>
    <property type="match status" value="1"/>
</dbReference>
<name>X1JCY8_9ZZZZ</name>
<evidence type="ECO:0000259" key="1">
    <source>
        <dbReference type="SMART" id="SM00839"/>
    </source>
</evidence>
<dbReference type="Gene3D" id="3.40.50.720">
    <property type="entry name" value="NAD(P)-binding Rossmann-like Domain"/>
    <property type="match status" value="1"/>
</dbReference>
<comment type="caution">
    <text evidence="2">The sequence shown here is derived from an EMBL/GenBank/DDBJ whole genome shotgun (WGS) entry which is preliminary data.</text>
</comment>
<dbReference type="Pfam" id="PF00208">
    <property type="entry name" value="ELFV_dehydrog"/>
    <property type="match status" value="1"/>
</dbReference>
<accession>X1JCY8</accession>
<dbReference type="InterPro" id="IPR036291">
    <property type="entry name" value="NAD(P)-bd_dom_sf"/>
</dbReference>
<dbReference type="SMART" id="SM00839">
    <property type="entry name" value="ELFV_dehydrog"/>
    <property type="match status" value="1"/>
</dbReference>
<organism evidence="2">
    <name type="scientific">marine sediment metagenome</name>
    <dbReference type="NCBI Taxonomy" id="412755"/>
    <lineage>
        <taxon>unclassified sequences</taxon>
        <taxon>metagenomes</taxon>
        <taxon>ecological metagenomes</taxon>
    </lineage>
</organism>
<sequence>GVICGIRACIKEVYGSFSLSGLRVAIQGVGHVGYYLAKELHKNGAELIVTDLKEGLTKRASQEFGAKVVSLEDIYSVNCDIFAPCALGAIINDKTIPKLNCKIVAGAANNQLKENHHGRLLHEKGILYVPDYVINAGGLIAIYMEWKQNTRDEIMTKVKQIEERIKKIISVSKERGEPTNEIAQKLADERIAKKRINENIIF</sequence>
<feature type="domain" description="Glutamate/phenylalanine/leucine/valine/L-tryptophan dehydrogenase C-terminal" evidence="1">
    <location>
        <begin position="1"/>
        <end position="199"/>
    </location>
</feature>
<dbReference type="PRINTS" id="PR00082">
    <property type="entry name" value="GLFDHDRGNASE"/>
</dbReference>
<feature type="non-terminal residue" evidence="2">
    <location>
        <position position="1"/>
    </location>
</feature>
<dbReference type="InterPro" id="IPR016211">
    <property type="entry name" value="Glu/Phe/Leu/Val/Trp_DH_bac/arc"/>
</dbReference>
<dbReference type="PANTHER" id="PTHR42722:SF1">
    <property type="entry name" value="VALINE DEHYDROGENASE"/>
    <property type="match status" value="1"/>
</dbReference>
<dbReference type="SUPFAM" id="SSF51735">
    <property type="entry name" value="NAD(P)-binding Rossmann-fold domains"/>
    <property type="match status" value="1"/>
</dbReference>